<organism evidence="3 4">
    <name type="scientific">Paraburkholderia megapolitana</name>
    <dbReference type="NCBI Taxonomy" id="420953"/>
    <lineage>
        <taxon>Bacteria</taxon>
        <taxon>Pseudomonadati</taxon>
        <taxon>Pseudomonadota</taxon>
        <taxon>Betaproteobacteria</taxon>
        <taxon>Burkholderiales</taxon>
        <taxon>Burkholderiaceae</taxon>
        <taxon>Paraburkholderia</taxon>
    </lineage>
</organism>
<feature type="transmembrane region" description="Helical" evidence="1">
    <location>
        <begin position="419"/>
        <end position="440"/>
    </location>
</feature>
<dbReference type="InterPro" id="IPR025060">
    <property type="entry name" value="DUF3999"/>
</dbReference>
<sequence length="446" mass="46882">MKRFVATLMLGALSSWAAADTDHFAQRFALDLDGNAAYYTLTLPDTVYAASQRTDLGDVRVFNGAGEPVPYSLDGRRAAAPAPTLRAVKWFALPTPDAAAPSAALGVTIASDGSLRAAPAAKAAGTAAGTQADLIDLGRLDGSADALQVHLGNDSYQGRVSVDASANLRDWQALPDAQLLKVGRDGDTLTQERIALDGLRVRYVRLHWLDRAPQIASIDVEVQPGDTAATANASAPRQWREGVAATPGAAAGDYLFDTGGAYPVDRLRLNLPQPNTVARVSIYSRPDAQTPWRELTQATLYRLHGATGEQVNPPLEVEPDSDRQWRVSVDMRNGGLGAGALTVAVGWRPAVLTFVARGEAPFTLGVGNGALTSVAAKREDIVIDESSSTASARVGAALPALPQDAPAPPAADRDAKRRYVLWAALILAVGSLGAMAWRLARGASRG</sequence>
<dbReference type="STRING" id="420953.SAMN05192543_107291"/>
<dbReference type="OrthoDB" id="5405606at2"/>
<feature type="chain" id="PRO_5011447339" description="DUF3999 domain-containing protein" evidence="2">
    <location>
        <begin position="18"/>
        <end position="446"/>
    </location>
</feature>
<name>A0A1I3RKV6_9BURK</name>
<dbReference type="RefSeq" id="WP_091016566.1">
    <property type="nucleotide sequence ID" value="NZ_CP041745.1"/>
</dbReference>
<keyword evidence="1" id="KW-0472">Membrane</keyword>
<accession>A0A1I3RKV6</accession>
<protein>
    <recommendedName>
        <fullName evidence="5">DUF3999 domain-containing protein</fullName>
    </recommendedName>
</protein>
<evidence type="ECO:0000256" key="1">
    <source>
        <dbReference type="SAM" id="Phobius"/>
    </source>
</evidence>
<evidence type="ECO:0008006" key="5">
    <source>
        <dbReference type="Google" id="ProtNLM"/>
    </source>
</evidence>
<keyword evidence="2" id="KW-0732">Signal</keyword>
<dbReference type="AlphaFoldDB" id="A0A1I3RKV6"/>
<gene>
    <name evidence="3" type="ORF">SAMN05192543_107291</name>
</gene>
<keyword evidence="4" id="KW-1185">Reference proteome</keyword>
<keyword evidence="1" id="KW-1133">Transmembrane helix</keyword>
<evidence type="ECO:0000313" key="4">
    <source>
        <dbReference type="Proteomes" id="UP000199548"/>
    </source>
</evidence>
<dbReference type="Pfam" id="PF13163">
    <property type="entry name" value="DUF3999"/>
    <property type="match status" value="1"/>
</dbReference>
<dbReference type="Proteomes" id="UP000199548">
    <property type="component" value="Unassembled WGS sequence"/>
</dbReference>
<evidence type="ECO:0000313" key="3">
    <source>
        <dbReference type="EMBL" id="SFJ46660.1"/>
    </source>
</evidence>
<keyword evidence="1" id="KW-0812">Transmembrane</keyword>
<evidence type="ECO:0000256" key="2">
    <source>
        <dbReference type="SAM" id="SignalP"/>
    </source>
</evidence>
<reference evidence="3 4" key="1">
    <citation type="submission" date="2016-10" db="EMBL/GenBank/DDBJ databases">
        <authorList>
            <person name="de Groot N.N."/>
        </authorList>
    </citation>
    <scope>NUCLEOTIDE SEQUENCE [LARGE SCALE GENOMIC DNA]</scope>
    <source>
        <strain evidence="3 4">LMG 23650</strain>
    </source>
</reference>
<feature type="signal peptide" evidence="2">
    <location>
        <begin position="1"/>
        <end position="17"/>
    </location>
</feature>
<proteinExistence type="predicted"/>
<dbReference type="EMBL" id="FOQU01000007">
    <property type="protein sequence ID" value="SFJ46660.1"/>
    <property type="molecule type" value="Genomic_DNA"/>
</dbReference>